<dbReference type="PANTHER" id="PTHR43228">
    <property type="entry name" value="TWO-COMPONENT RESPONSE REGULATOR"/>
    <property type="match status" value="1"/>
</dbReference>
<dbReference type="InterPro" id="IPR011006">
    <property type="entry name" value="CheY-like_superfamily"/>
</dbReference>
<dbReference type="Pfam" id="PF00072">
    <property type="entry name" value="Response_reg"/>
    <property type="match status" value="1"/>
</dbReference>
<protein>
    <submittedName>
        <fullName evidence="3">Response regulator</fullName>
    </submittedName>
</protein>
<accession>A0A831UA68</accession>
<evidence type="ECO:0000313" key="3">
    <source>
        <dbReference type="EMBL" id="HEN41061.1"/>
    </source>
</evidence>
<organism evidence="3">
    <name type="scientific">Geobacter metallireducens</name>
    <dbReference type="NCBI Taxonomy" id="28232"/>
    <lineage>
        <taxon>Bacteria</taxon>
        <taxon>Pseudomonadati</taxon>
        <taxon>Thermodesulfobacteriota</taxon>
        <taxon>Desulfuromonadia</taxon>
        <taxon>Geobacterales</taxon>
        <taxon>Geobacteraceae</taxon>
        <taxon>Geobacter</taxon>
    </lineage>
</organism>
<dbReference type="InterPro" id="IPR052048">
    <property type="entry name" value="ST_Response_Regulator"/>
</dbReference>
<evidence type="ECO:0000256" key="1">
    <source>
        <dbReference type="PROSITE-ProRule" id="PRU00169"/>
    </source>
</evidence>
<dbReference type="Gene3D" id="3.40.50.2300">
    <property type="match status" value="1"/>
</dbReference>
<evidence type="ECO:0000259" key="2">
    <source>
        <dbReference type="PROSITE" id="PS50110"/>
    </source>
</evidence>
<feature type="modified residue" description="4-aspartylphosphate" evidence="1">
    <location>
        <position position="55"/>
    </location>
</feature>
<dbReference type="GO" id="GO:0000160">
    <property type="term" value="P:phosphorelay signal transduction system"/>
    <property type="evidence" value="ECO:0007669"/>
    <property type="project" value="InterPro"/>
</dbReference>
<feature type="domain" description="Response regulatory" evidence="2">
    <location>
        <begin position="5"/>
        <end position="120"/>
    </location>
</feature>
<reference evidence="3" key="1">
    <citation type="journal article" date="2020" name="mSystems">
        <title>Genome- and Community-Level Interaction Insights into Carbon Utilization and Element Cycling Functions of Hydrothermarchaeota in Hydrothermal Sediment.</title>
        <authorList>
            <person name="Zhou Z."/>
            <person name="Liu Y."/>
            <person name="Xu W."/>
            <person name="Pan J."/>
            <person name="Luo Z.H."/>
            <person name="Li M."/>
        </authorList>
    </citation>
    <scope>NUCLEOTIDE SEQUENCE [LARGE SCALE GENOMIC DNA]</scope>
    <source>
        <strain evidence="3">SpSt-349</strain>
    </source>
</reference>
<dbReference type="EMBL" id="DSOV01000007">
    <property type="protein sequence ID" value="HEN41061.1"/>
    <property type="molecule type" value="Genomic_DNA"/>
</dbReference>
<comment type="caution">
    <text evidence="3">The sequence shown here is derived from an EMBL/GenBank/DDBJ whole genome shotgun (WGS) entry which is preliminary data.</text>
</comment>
<dbReference type="AlphaFoldDB" id="A0A831UA68"/>
<dbReference type="PROSITE" id="PS50110">
    <property type="entry name" value="RESPONSE_REGULATORY"/>
    <property type="match status" value="1"/>
</dbReference>
<dbReference type="SUPFAM" id="SSF52172">
    <property type="entry name" value="CheY-like"/>
    <property type="match status" value="1"/>
</dbReference>
<sequence length="122" mass="13499">MARKRVLIVDDALFMRKMLRGILEEDGFEVVAEAADGAEAVLTYRDVRPDMVTLDIIMPVKNGIEALREIMAIDPGARVVICSAVGQESLVQKAQGFGARDFILKPFNPDRVKEIIRKVAEG</sequence>
<dbReference type="SMART" id="SM00448">
    <property type="entry name" value="REC"/>
    <property type="match status" value="1"/>
</dbReference>
<keyword evidence="1" id="KW-0597">Phosphoprotein</keyword>
<proteinExistence type="predicted"/>
<dbReference type="CDD" id="cd17542">
    <property type="entry name" value="REC_CheY"/>
    <property type="match status" value="1"/>
</dbReference>
<dbReference type="InterPro" id="IPR001789">
    <property type="entry name" value="Sig_transdc_resp-reg_receiver"/>
</dbReference>
<gene>
    <name evidence="3" type="ORF">ENQ87_01610</name>
</gene>
<dbReference type="PANTHER" id="PTHR43228:SF1">
    <property type="entry name" value="TWO-COMPONENT RESPONSE REGULATOR ARR22"/>
    <property type="match status" value="1"/>
</dbReference>
<name>A0A831UA68_GEOME</name>